<accession>A0ABR3K0M2</accession>
<feature type="compositionally biased region" description="Low complexity" evidence="9">
    <location>
        <begin position="16"/>
        <end position="47"/>
    </location>
</feature>
<dbReference type="InterPro" id="IPR045191">
    <property type="entry name" value="MBR1/2-like"/>
</dbReference>
<dbReference type="SMART" id="SM00744">
    <property type="entry name" value="RINGv"/>
    <property type="match status" value="1"/>
</dbReference>
<feature type="region of interest" description="Disordered" evidence="9">
    <location>
        <begin position="1"/>
        <end position="211"/>
    </location>
</feature>
<dbReference type="PANTHER" id="PTHR22937:SF65">
    <property type="entry name" value="E3 UBIQUITIN-PROTEIN LIGASE ARK2C"/>
    <property type="match status" value="1"/>
</dbReference>
<organism evidence="11 12">
    <name type="scientific">Hohenbuehelia grisea</name>
    <dbReference type="NCBI Taxonomy" id="104357"/>
    <lineage>
        <taxon>Eukaryota</taxon>
        <taxon>Fungi</taxon>
        <taxon>Dikarya</taxon>
        <taxon>Basidiomycota</taxon>
        <taxon>Agaricomycotina</taxon>
        <taxon>Agaricomycetes</taxon>
        <taxon>Agaricomycetidae</taxon>
        <taxon>Agaricales</taxon>
        <taxon>Pleurotineae</taxon>
        <taxon>Pleurotaceae</taxon>
        <taxon>Hohenbuehelia</taxon>
    </lineage>
</organism>
<feature type="region of interest" description="Disordered" evidence="9">
    <location>
        <begin position="821"/>
        <end position="906"/>
    </location>
</feature>
<feature type="compositionally biased region" description="Pro residues" evidence="9">
    <location>
        <begin position="670"/>
        <end position="688"/>
    </location>
</feature>
<feature type="compositionally biased region" description="Low complexity" evidence="9">
    <location>
        <begin position="263"/>
        <end position="278"/>
    </location>
</feature>
<feature type="domain" description="RING-type" evidence="10">
    <location>
        <begin position="1110"/>
        <end position="1152"/>
    </location>
</feature>
<feature type="compositionally biased region" description="Basic residues" evidence="9">
    <location>
        <begin position="91"/>
        <end position="104"/>
    </location>
</feature>
<dbReference type="EC" id="2.3.2.27" evidence="2"/>
<dbReference type="Gene3D" id="3.30.40.10">
    <property type="entry name" value="Zinc/RING finger domain, C3HC4 (zinc finger)"/>
    <property type="match status" value="1"/>
</dbReference>
<feature type="compositionally biased region" description="Basic residues" evidence="9">
    <location>
        <begin position="56"/>
        <end position="66"/>
    </location>
</feature>
<feature type="compositionally biased region" description="Basic and acidic residues" evidence="9">
    <location>
        <begin position="986"/>
        <end position="999"/>
    </location>
</feature>
<dbReference type="InterPro" id="IPR001841">
    <property type="entry name" value="Znf_RING"/>
</dbReference>
<feature type="region of interest" description="Disordered" evidence="9">
    <location>
        <begin position="930"/>
        <end position="1027"/>
    </location>
</feature>
<feature type="compositionally biased region" description="Low complexity" evidence="9">
    <location>
        <begin position="500"/>
        <end position="514"/>
    </location>
</feature>
<evidence type="ECO:0000256" key="2">
    <source>
        <dbReference type="ARBA" id="ARBA00012483"/>
    </source>
</evidence>
<evidence type="ECO:0000256" key="9">
    <source>
        <dbReference type="SAM" id="MobiDB-lite"/>
    </source>
</evidence>
<comment type="catalytic activity">
    <reaction evidence="1">
        <text>S-ubiquitinyl-[E2 ubiquitin-conjugating enzyme]-L-cysteine + [acceptor protein]-L-lysine = [E2 ubiquitin-conjugating enzyme]-L-cysteine + N(6)-ubiquitinyl-[acceptor protein]-L-lysine.</text>
        <dbReference type="EC" id="2.3.2.27"/>
    </reaction>
</comment>
<evidence type="ECO:0000313" key="12">
    <source>
        <dbReference type="Proteomes" id="UP001556367"/>
    </source>
</evidence>
<feature type="compositionally biased region" description="Polar residues" evidence="9">
    <location>
        <begin position="552"/>
        <end position="569"/>
    </location>
</feature>
<feature type="compositionally biased region" description="Polar residues" evidence="9">
    <location>
        <begin position="520"/>
        <end position="533"/>
    </location>
</feature>
<evidence type="ECO:0000259" key="10">
    <source>
        <dbReference type="PROSITE" id="PS50089"/>
    </source>
</evidence>
<dbReference type="PROSITE" id="PS50089">
    <property type="entry name" value="ZF_RING_2"/>
    <property type="match status" value="1"/>
</dbReference>
<feature type="compositionally biased region" description="Acidic residues" evidence="9">
    <location>
        <begin position="875"/>
        <end position="884"/>
    </location>
</feature>
<evidence type="ECO:0000256" key="3">
    <source>
        <dbReference type="ARBA" id="ARBA00022679"/>
    </source>
</evidence>
<protein>
    <recommendedName>
        <fullName evidence="2">RING-type E3 ubiquitin transferase</fullName>
        <ecNumber evidence="2">2.3.2.27</ecNumber>
    </recommendedName>
</protein>
<keyword evidence="6" id="KW-0833">Ubl conjugation pathway</keyword>
<feature type="compositionally biased region" description="Polar residues" evidence="9">
    <location>
        <begin position="411"/>
        <end position="435"/>
    </location>
</feature>
<feature type="compositionally biased region" description="Low complexity" evidence="9">
    <location>
        <begin position="602"/>
        <end position="611"/>
    </location>
</feature>
<feature type="compositionally biased region" description="Basic and acidic residues" evidence="9">
    <location>
        <begin position="534"/>
        <end position="550"/>
    </location>
</feature>
<comment type="caution">
    <text evidence="11">The sequence shown here is derived from an EMBL/GenBank/DDBJ whole genome shotgun (WGS) entry which is preliminary data.</text>
</comment>
<feature type="compositionally biased region" description="Polar residues" evidence="9">
    <location>
        <begin position="301"/>
        <end position="310"/>
    </location>
</feature>
<dbReference type="SUPFAM" id="SSF57850">
    <property type="entry name" value="RING/U-box"/>
    <property type="match status" value="1"/>
</dbReference>
<feature type="compositionally biased region" description="Basic residues" evidence="9">
    <location>
        <begin position="941"/>
        <end position="953"/>
    </location>
</feature>
<dbReference type="Pfam" id="PF13639">
    <property type="entry name" value="zf-RING_2"/>
    <property type="match status" value="1"/>
</dbReference>
<keyword evidence="5 8" id="KW-0863">Zinc-finger</keyword>
<dbReference type="InterPro" id="IPR013083">
    <property type="entry name" value="Znf_RING/FYVE/PHD"/>
</dbReference>
<feature type="compositionally biased region" description="Acidic residues" evidence="9">
    <location>
        <begin position="739"/>
        <end position="757"/>
    </location>
</feature>
<dbReference type="EMBL" id="JASNQZ010000001">
    <property type="protein sequence ID" value="KAL0960902.1"/>
    <property type="molecule type" value="Genomic_DNA"/>
</dbReference>
<keyword evidence="3" id="KW-0808">Transferase</keyword>
<keyword evidence="12" id="KW-1185">Reference proteome</keyword>
<dbReference type="CDD" id="cd16461">
    <property type="entry name" value="RING-H2_EL5-like"/>
    <property type="match status" value="1"/>
</dbReference>
<keyword evidence="7" id="KW-0862">Zinc</keyword>
<sequence length="1171" mass="121257">MGQASSSRGKVSQNVPDTTQAAAAASEAPTTTSPSSPPTASDSTLTPSTPPSESRRKPKSSTRKSILRLVRPKDDSAPSQKAQNNGSGRMSLRKSWRNSRRWSKARADVISESEAPKPPCVDEVAPPLASSSVGKAADSDQPAATSSNQSSPQQPTLSPESTCPPLSTDALHSISEVPQLPELSAIGPIAPSDHATVDATSVPLPSDADPVLIVGPAHETLDQVIDHPADVADTGLSEVLTHGPATPSPDVPLPSSPSPTPAESPAGPQPAAQQQPSRQFPPPGTLVVVQGVVHTTDVPRTNANTTAAETSTSSDSSSPQLSSGMPSDAQPRQGAPSTPPRPSTPVGPERSGTRNRLSALLRRPASAIASRPPSTAGESNRNSIIPVASTPSSQSQESSTATTSSPEPNALSGSNSPSPEGHTGTTTPASEPTPGSISSSSIDVLGTLLSVAAAATAASLLTGSSEPILSSGLAPSPSSNSNPNPNPNPNPHPNPPVANPTSLLPSRPTSPTPTAGLGGITTTLNNNQDASASRTDRMRSAWDSLRDRLGLRNTSPTTPSEPNLVNENGVNTLRGRLDDPRELMLAEMTRAFNMGLGLNESTNSTPQAAPAATPPAPANGENPPPPLLALTGRAMPPEGSFERFLVDLQVDLRVALTQPTPRVALRPLPSQAPPAPPAPPVVDPPEAPPVQAEPTLAISPDDAVISTVVVDDAVSSPPHAPIPLDDLDDMPTLATVSDSSDEEDDDHVFDDLSDFDYDSGIPVGRFPTRTRTSEAASNEPPALASTLDRLLGGGNAQAGAEATPPGRINWWRTYRFPAIPLPRPPATTQPGGVPSAPTASSTSPVIPTPATSNAAPTTSPSADTPVASAPTSPPIDEELPDLEVVDTPPTMGPPPPSAPRAPPRPSTVVPVIIVGLQSVSVNLPFPFGAAPPPAQDDVHPPHAHTHAHTHTHTHTHDVPQEEGVAQGQEDPLAGSNADAESVTEGGQRRERPWRERAADALRNLRSGSASRRPSSQPPPETPSEPTGSRTFLIYVIGGYYPPDHSIVTGGPNNLESFEALLELAELLGQVKPPTVSKEEIEKSGLQIIKPAQLEQCEKDGVISSNCIDRCLICLDDYAAEDDIRVMACKHGFHKDCVDRWLQTGRNNCPACRSKGVSTEEATPAAAATPAI</sequence>
<evidence type="ECO:0000313" key="11">
    <source>
        <dbReference type="EMBL" id="KAL0960902.1"/>
    </source>
</evidence>
<feature type="compositionally biased region" description="Pro residues" evidence="9">
    <location>
        <begin position="246"/>
        <end position="262"/>
    </location>
</feature>
<evidence type="ECO:0000256" key="6">
    <source>
        <dbReference type="ARBA" id="ARBA00022786"/>
    </source>
</evidence>
<feature type="region of interest" description="Disordered" evidence="9">
    <location>
        <begin position="600"/>
        <end position="624"/>
    </location>
</feature>
<gene>
    <name evidence="11" type="ORF">HGRIS_005911</name>
</gene>
<feature type="region of interest" description="Disordered" evidence="9">
    <location>
        <begin position="664"/>
        <end position="693"/>
    </location>
</feature>
<feature type="compositionally biased region" description="Pro residues" evidence="9">
    <location>
        <begin position="612"/>
        <end position="624"/>
    </location>
</feature>
<dbReference type="InterPro" id="IPR011016">
    <property type="entry name" value="Znf_RING-CH"/>
</dbReference>
<feature type="compositionally biased region" description="Low complexity" evidence="9">
    <location>
        <begin position="833"/>
        <end position="870"/>
    </location>
</feature>
<dbReference type="Proteomes" id="UP001556367">
    <property type="component" value="Unassembled WGS sequence"/>
</dbReference>
<feature type="compositionally biased region" description="Pro residues" evidence="9">
    <location>
        <begin position="484"/>
        <end position="498"/>
    </location>
</feature>
<feature type="compositionally biased region" description="Polar residues" evidence="9">
    <location>
        <begin position="77"/>
        <end position="88"/>
    </location>
</feature>
<reference evidence="12" key="1">
    <citation type="submission" date="2024-06" db="EMBL/GenBank/DDBJ databases">
        <title>Multi-omics analyses provide insights into the biosynthesis of the anticancer antibiotic pleurotin in Hohenbuehelia grisea.</title>
        <authorList>
            <person name="Weaver J.A."/>
            <person name="Alberti F."/>
        </authorList>
    </citation>
    <scope>NUCLEOTIDE SEQUENCE [LARGE SCALE GENOMIC DNA]</scope>
    <source>
        <strain evidence="12">T-177</strain>
    </source>
</reference>
<feature type="compositionally biased region" description="Low complexity" evidence="9">
    <location>
        <begin position="145"/>
        <end position="161"/>
    </location>
</feature>
<evidence type="ECO:0000256" key="8">
    <source>
        <dbReference type="PROSITE-ProRule" id="PRU00175"/>
    </source>
</evidence>
<proteinExistence type="predicted"/>
<feature type="region of interest" description="Disordered" evidence="9">
    <location>
        <begin position="225"/>
        <end position="441"/>
    </location>
</feature>
<dbReference type="PANTHER" id="PTHR22937">
    <property type="entry name" value="E3 UBIQUITIN-PROTEIN LIGASE RNF165"/>
    <property type="match status" value="1"/>
</dbReference>
<evidence type="ECO:0000256" key="7">
    <source>
        <dbReference type="ARBA" id="ARBA00022833"/>
    </source>
</evidence>
<name>A0ABR3K0M2_9AGAR</name>
<feature type="region of interest" description="Disordered" evidence="9">
    <location>
        <begin position="471"/>
        <end position="569"/>
    </location>
</feature>
<feature type="compositionally biased region" description="Polar residues" evidence="9">
    <location>
        <begin position="1"/>
        <end position="15"/>
    </location>
</feature>
<evidence type="ECO:0000256" key="4">
    <source>
        <dbReference type="ARBA" id="ARBA00022723"/>
    </source>
</evidence>
<evidence type="ECO:0000256" key="5">
    <source>
        <dbReference type="ARBA" id="ARBA00022771"/>
    </source>
</evidence>
<feature type="compositionally biased region" description="Low complexity" evidence="9">
    <location>
        <begin position="1005"/>
        <end position="1014"/>
    </location>
</feature>
<feature type="compositionally biased region" description="Low complexity" evidence="9">
    <location>
        <begin position="311"/>
        <end position="327"/>
    </location>
</feature>
<feature type="compositionally biased region" description="Polar residues" evidence="9">
    <location>
        <begin position="372"/>
        <end position="383"/>
    </location>
</feature>
<evidence type="ECO:0000256" key="1">
    <source>
        <dbReference type="ARBA" id="ARBA00000900"/>
    </source>
</evidence>
<feature type="region of interest" description="Disordered" evidence="9">
    <location>
        <begin position="716"/>
        <end position="807"/>
    </location>
</feature>
<dbReference type="SMART" id="SM00184">
    <property type="entry name" value="RING"/>
    <property type="match status" value="1"/>
</dbReference>
<feature type="compositionally biased region" description="Low complexity" evidence="9">
    <location>
        <begin position="285"/>
        <end position="299"/>
    </location>
</feature>
<feature type="compositionally biased region" description="Pro residues" evidence="9">
    <location>
        <begin position="890"/>
        <end position="905"/>
    </location>
</feature>
<keyword evidence="4" id="KW-0479">Metal-binding</keyword>
<feature type="compositionally biased region" description="Low complexity" evidence="9">
    <location>
        <begin position="388"/>
        <end position="407"/>
    </location>
</feature>